<dbReference type="PANTHER" id="PTHR43452">
    <property type="entry name" value="PYRUVATE DECARBOXYLASE"/>
    <property type="match status" value="1"/>
</dbReference>
<comment type="cofactor">
    <cofactor evidence="1">
        <name>a metal cation</name>
        <dbReference type="ChEBI" id="CHEBI:25213"/>
    </cofactor>
</comment>
<evidence type="ECO:0000313" key="15">
    <source>
        <dbReference type="EMBL" id="MCP2358228.1"/>
    </source>
</evidence>
<dbReference type="SUPFAM" id="SSF52518">
    <property type="entry name" value="Thiamin diphosphate-binding fold (THDP-binding)"/>
    <property type="match status" value="2"/>
</dbReference>
<keyword evidence="10 15" id="KW-0456">Lyase</keyword>
<dbReference type="PANTHER" id="PTHR43452:SF30">
    <property type="entry name" value="PYRUVATE DECARBOXYLASE ISOZYME 1-RELATED"/>
    <property type="match status" value="1"/>
</dbReference>
<dbReference type="SUPFAM" id="SSF52467">
    <property type="entry name" value="DHS-like NAD/FAD-binding domain"/>
    <property type="match status" value="1"/>
</dbReference>
<evidence type="ECO:0000259" key="12">
    <source>
        <dbReference type="Pfam" id="PF00205"/>
    </source>
</evidence>
<dbReference type="InterPro" id="IPR012110">
    <property type="entry name" value="PDC/IPDC-like"/>
</dbReference>
<dbReference type="GO" id="GO:0004737">
    <property type="term" value="F:pyruvate decarboxylase activity"/>
    <property type="evidence" value="ECO:0007669"/>
    <property type="project" value="TreeGrafter"/>
</dbReference>
<dbReference type="Pfam" id="PF02776">
    <property type="entry name" value="TPP_enzyme_N"/>
    <property type="match status" value="1"/>
</dbReference>
<dbReference type="GO" id="GO:0000287">
    <property type="term" value="F:magnesium ion binding"/>
    <property type="evidence" value="ECO:0007669"/>
    <property type="project" value="InterPro"/>
</dbReference>
<evidence type="ECO:0000256" key="9">
    <source>
        <dbReference type="ARBA" id="ARBA00023052"/>
    </source>
</evidence>
<dbReference type="GO" id="GO:0000949">
    <property type="term" value="P:aromatic amino acid family catabolic process to alcohol via Ehrlich pathway"/>
    <property type="evidence" value="ECO:0007669"/>
    <property type="project" value="TreeGrafter"/>
</dbReference>
<keyword evidence="7" id="KW-0210">Decarboxylase</keyword>
<dbReference type="Pfam" id="PF02775">
    <property type="entry name" value="TPP_enzyme_C"/>
    <property type="match status" value="1"/>
</dbReference>
<dbReference type="Proteomes" id="UP001139648">
    <property type="component" value="Unassembled WGS sequence"/>
</dbReference>
<dbReference type="InterPro" id="IPR012001">
    <property type="entry name" value="Thiamin_PyroP_enz_TPP-bd_dom"/>
</dbReference>
<keyword evidence="16" id="KW-1185">Reference proteome</keyword>
<dbReference type="RefSeq" id="WP_253745318.1">
    <property type="nucleotide sequence ID" value="NZ_BAABKA010000065.1"/>
</dbReference>
<comment type="function">
    <text evidence="3">Decarboxylates branched-chain and aromatic alpha-keto acids to aldehydes.</text>
</comment>
<feature type="domain" description="Thiamine pyrophosphate enzyme central" evidence="12">
    <location>
        <begin position="199"/>
        <end position="298"/>
    </location>
</feature>
<keyword evidence="9 11" id="KW-0786">Thiamine pyrophosphate</keyword>
<protein>
    <recommendedName>
        <fullName evidence="5">Alpha-keto-acid decarboxylase</fullName>
    </recommendedName>
</protein>
<dbReference type="GO" id="GO:0005829">
    <property type="term" value="C:cytosol"/>
    <property type="evidence" value="ECO:0007669"/>
    <property type="project" value="TreeGrafter"/>
</dbReference>
<dbReference type="AlphaFoldDB" id="A0A9X2GPR7"/>
<organism evidence="15 16">
    <name type="scientific">Nonomuraea thailandensis</name>
    <dbReference type="NCBI Taxonomy" id="1188745"/>
    <lineage>
        <taxon>Bacteria</taxon>
        <taxon>Bacillati</taxon>
        <taxon>Actinomycetota</taxon>
        <taxon>Actinomycetes</taxon>
        <taxon>Streptosporangiales</taxon>
        <taxon>Streptosporangiaceae</taxon>
        <taxon>Nonomuraea</taxon>
    </lineage>
</organism>
<evidence type="ECO:0000256" key="3">
    <source>
        <dbReference type="ARBA" id="ARBA00002938"/>
    </source>
</evidence>
<gene>
    <name evidence="15" type="ORF">HD597_005248</name>
</gene>
<dbReference type="EMBL" id="JAMZEB010000002">
    <property type="protein sequence ID" value="MCP2358228.1"/>
    <property type="molecule type" value="Genomic_DNA"/>
</dbReference>
<proteinExistence type="inferred from homology"/>
<evidence type="ECO:0000256" key="5">
    <source>
        <dbReference type="ARBA" id="ARBA00020054"/>
    </source>
</evidence>
<evidence type="ECO:0000313" key="16">
    <source>
        <dbReference type="Proteomes" id="UP001139648"/>
    </source>
</evidence>
<dbReference type="InterPro" id="IPR012000">
    <property type="entry name" value="Thiamin_PyroP_enz_cen_dom"/>
</dbReference>
<evidence type="ECO:0000259" key="14">
    <source>
        <dbReference type="Pfam" id="PF02776"/>
    </source>
</evidence>
<dbReference type="Gene3D" id="3.40.50.970">
    <property type="match status" value="2"/>
</dbReference>
<dbReference type="InterPro" id="IPR029035">
    <property type="entry name" value="DHS-like_NAD/FAD-binding_dom"/>
</dbReference>
<dbReference type="GO" id="GO:0030976">
    <property type="term" value="F:thiamine pyrophosphate binding"/>
    <property type="evidence" value="ECO:0007669"/>
    <property type="project" value="InterPro"/>
</dbReference>
<dbReference type="Gene3D" id="3.40.50.1220">
    <property type="entry name" value="TPP-binding domain"/>
    <property type="match status" value="1"/>
</dbReference>
<evidence type="ECO:0000256" key="8">
    <source>
        <dbReference type="ARBA" id="ARBA00022842"/>
    </source>
</evidence>
<accession>A0A9X2GPR7</accession>
<comment type="similarity">
    <text evidence="4 11">Belongs to the TPP enzyme family.</text>
</comment>
<evidence type="ECO:0000256" key="1">
    <source>
        <dbReference type="ARBA" id="ARBA00001920"/>
    </source>
</evidence>
<evidence type="ECO:0000256" key="11">
    <source>
        <dbReference type="RuleBase" id="RU362132"/>
    </source>
</evidence>
<reference evidence="15" key="1">
    <citation type="submission" date="2022-06" db="EMBL/GenBank/DDBJ databases">
        <title>Sequencing the genomes of 1000 actinobacteria strains.</title>
        <authorList>
            <person name="Klenk H.-P."/>
        </authorList>
    </citation>
    <scope>NUCLEOTIDE SEQUENCE</scope>
    <source>
        <strain evidence="15">DSM 46694</strain>
    </source>
</reference>
<evidence type="ECO:0000259" key="13">
    <source>
        <dbReference type="Pfam" id="PF02775"/>
    </source>
</evidence>
<evidence type="ECO:0000256" key="2">
    <source>
        <dbReference type="ARBA" id="ARBA00001964"/>
    </source>
</evidence>
<evidence type="ECO:0000256" key="4">
    <source>
        <dbReference type="ARBA" id="ARBA00007812"/>
    </source>
</evidence>
<dbReference type="Pfam" id="PF00205">
    <property type="entry name" value="TPP_enzyme_M"/>
    <property type="match status" value="1"/>
</dbReference>
<sequence>MPFTVADYILKRLSQHQVDTLFGVPAAYGAPLFDAVGAHDIRPVVTTTDLEAGYAADGYARTKGLGVVSVANGVGVLSMINAIAGAFVERSPVVVVNGGPNAANLTNLKELDVLFSHSTGQPDGDLNAYRLVTASAARAEQAADVPALVDHAISTAIRRKRPVYLEVNRAIWTAACTPPDGSLPVTNPAVGTEQQLATTIIGLIRAATKPVLIVGLEIQRYGLADTMADLIAKLGIRWSAQVPAKSVLSEEEDGWVGIFAPPSSVPAAVQEADLIVMLGCVFPSSYATFIRNRTNEIVTAYDGKVKIKNGPKQDADILALMNALVAEAAKQAPQPVPAAVDPAPPPASGPLTYAQVFDRVGAALNDGVGTALDDSWLVIPDTFLGGASAANLPVKGRDGYLSGAVWASIGHSVAAAVGASFGSSRRPLVICGDGGFHTTAQSLSTFAHYCRNPVVLVIDNGVYGLEQYIIDSGYYDDPNAAPKPYVVLNPWDFAKVAHGFGVRNTYSVDTAAELDQALVEAKESAAPALIVAKVSPRSLPAQLP</sequence>
<name>A0A9X2GPR7_9ACTN</name>
<feature type="domain" description="Thiamine pyrophosphate enzyme TPP-binding" evidence="13">
    <location>
        <begin position="392"/>
        <end position="531"/>
    </location>
</feature>
<dbReference type="InterPro" id="IPR011766">
    <property type="entry name" value="TPP_enzyme_TPP-bd"/>
</dbReference>
<feature type="domain" description="Thiamine pyrophosphate enzyme N-terminal TPP-binding" evidence="14">
    <location>
        <begin position="4"/>
        <end position="105"/>
    </location>
</feature>
<evidence type="ECO:0000256" key="7">
    <source>
        <dbReference type="ARBA" id="ARBA00022793"/>
    </source>
</evidence>
<keyword evidence="6" id="KW-0479">Metal-binding</keyword>
<evidence type="ECO:0000256" key="10">
    <source>
        <dbReference type="ARBA" id="ARBA00023239"/>
    </source>
</evidence>
<comment type="caution">
    <text evidence="15">The sequence shown here is derived from an EMBL/GenBank/DDBJ whole genome shotgun (WGS) entry which is preliminary data.</text>
</comment>
<evidence type="ECO:0000256" key="6">
    <source>
        <dbReference type="ARBA" id="ARBA00022723"/>
    </source>
</evidence>
<comment type="cofactor">
    <cofactor evidence="2">
        <name>thiamine diphosphate</name>
        <dbReference type="ChEBI" id="CHEBI:58937"/>
    </cofactor>
</comment>
<dbReference type="InterPro" id="IPR029061">
    <property type="entry name" value="THDP-binding"/>
</dbReference>
<keyword evidence="8" id="KW-0460">Magnesium</keyword>